<keyword evidence="3" id="KW-0378">Hydrolase</keyword>
<comment type="similarity">
    <text evidence="1">Belongs to the metallo-dependent hydrolases superfamily. TatD-type hydrolase family.</text>
</comment>
<proteinExistence type="inferred from homology"/>
<feature type="binding site" evidence="5">
    <location>
        <position position="13"/>
    </location>
    <ligand>
        <name>a divalent metal cation</name>
        <dbReference type="ChEBI" id="CHEBI:60240"/>
        <label>1</label>
    </ligand>
</feature>
<feature type="binding site" evidence="5">
    <location>
        <position position="112"/>
    </location>
    <ligand>
        <name>a divalent metal cation</name>
        <dbReference type="ChEBI" id="CHEBI:60240"/>
        <label>1</label>
    </ligand>
</feature>
<dbReference type="InterPro" id="IPR001130">
    <property type="entry name" value="TatD-like"/>
</dbReference>
<evidence type="ECO:0000256" key="2">
    <source>
        <dbReference type="ARBA" id="ARBA00022723"/>
    </source>
</evidence>
<accession>A0A8S3YLI3</accession>
<dbReference type="OrthoDB" id="6048461at2759"/>
<dbReference type="CDD" id="cd01310">
    <property type="entry name" value="TatD_DNAse"/>
    <property type="match status" value="1"/>
</dbReference>
<feature type="binding site" evidence="5">
    <location>
        <position position="223"/>
    </location>
    <ligand>
        <name>a divalent metal cation</name>
        <dbReference type="ChEBI" id="CHEBI:60240"/>
        <label>1</label>
    </ligand>
</feature>
<evidence type="ECO:0000256" key="4">
    <source>
        <dbReference type="ARBA" id="ARBA00093287"/>
    </source>
</evidence>
<dbReference type="GO" id="GO:0016788">
    <property type="term" value="F:hydrolase activity, acting on ester bonds"/>
    <property type="evidence" value="ECO:0007669"/>
    <property type="project" value="InterPro"/>
</dbReference>
<gene>
    <name evidence="6" type="ORF">CUNI_LOCUS2736</name>
</gene>
<feature type="binding site" evidence="5">
    <location>
        <position position="11"/>
    </location>
    <ligand>
        <name>a divalent metal cation</name>
        <dbReference type="ChEBI" id="CHEBI:60240"/>
        <label>1</label>
    </ligand>
</feature>
<dbReference type="Gene3D" id="3.20.20.140">
    <property type="entry name" value="Metal-dependent hydrolases"/>
    <property type="match status" value="1"/>
</dbReference>
<dbReference type="PANTHER" id="PTHR46317">
    <property type="entry name" value="HYDROLASE OF PHP SUPERFAMILY-RELATED PROTEIN"/>
    <property type="match status" value="1"/>
</dbReference>
<comment type="function">
    <text evidence="4">Exhibits 3'-exonuclease activities and apurinic/apyrimidinic (AP) endonuclease (in vitro). Show preferential AP endonuclease activity on double-stranded DNA substrates and 3'- exonuclease activity on single-stranded DNA.</text>
</comment>
<dbReference type="PANTHER" id="PTHR46317:SF1">
    <property type="entry name" value="HYDROLASE, TATD FAMILY"/>
    <property type="match status" value="1"/>
</dbReference>
<organism evidence="6 7">
    <name type="scientific">Candidula unifasciata</name>
    <dbReference type="NCBI Taxonomy" id="100452"/>
    <lineage>
        <taxon>Eukaryota</taxon>
        <taxon>Metazoa</taxon>
        <taxon>Spiralia</taxon>
        <taxon>Lophotrochozoa</taxon>
        <taxon>Mollusca</taxon>
        <taxon>Gastropoda</taxon>
        <taxon>Heterobranchia</taxon>
        <taxon>Euthyneura</taxon>
        <taxon>Panpulmonata</taxon>
        <taxon>Eupulmonata</taxon>
        <taxon>Stylommatophora</taxon>
        <taxon>Helicina</taxon>
        <taxon>Helicoidea</taxon>
        <taxon>Geomitridae</taxon>
        <taxon>Candidula</taxon>
    </lineage>
</organism>
<evidence type="ECO:0000313" key="7">
    <source>
        <dbReference type="Proteomes" id="UP000678393"/>
    </source>
</evidence>
<dbReference type="SUPFAM" id="SSF51556">
    <property type="entry name" value="Metallo-dependent hydrolases"/>
    <property type="match status" value="1"/>
</dbReference>
<name>A0A8S3YLI3_9EUPU</name>
<keyword evidence="7" id="KW-1185">Reference proteome</keyword>
<feature type="binding site" evidence="5">
    <location>
        <position position="152"/>
    </location>
    <ligand>
        <name>a divalent metal cation</name>
        <dbReference type="ChEBI" id="CHEBI:60240"/>
        <label>2</label>
    </ligand>
</feature>
<evidence type="ECO:0000313" key="6">
    <source>
        <dbReference type="EMBL" id="CAG5117178.1"/>
    </source>
</evidence>
<reference evidence="6" key="1">
    <citation type="submission" date="2021-04" db="EMBL/GenBank/DDBJ databases">
        <authorList>
            <consortium name="Molecular Ecology Group"/>
        </authorList>
    </citation>
    <scope>NUCLEOTIDE SEQUENCE</scope>
</reference>
<evidence type="ECO:0000256" key="5">
    <source>
        <dbReference type="PIRSR" id="PIRSR005902-1"/>
    </source>
</evidence>
<dbReference type="EMBL" id="CAJHNH020000361">
    <property type="protein sequence ID" value="CAG5117178.1"/>
    <property type="molecule type" value="Genomic_DNA"/>
</dbReference>
<dbReference type="Pfam" id="PF01026">
    <property type="entry name" value="TatD_DNase"/>
    <property type="match status" value="1"/>
</dbReference>
<dbReference type="PIRSF" id="PIRSF005902">
    <property type="entry name" value="DNase_TatD"/>
    <property type="match status" value="1"/>
</dbReference>
<feature type="binding site" evidence="5">
    <location>
        <position position="175"/>
    </location>
    <ligand>
        <name>a divalent metal cation</name>
        <dbReference type="ChEBI" id="CHEBI:60240"/>
        <label>2</label>
    </ligand>
</feature>
<evidence type="ECO:0000256" key="1">
    <source>
        <dbReference type="ARBA" id="ARBA00009275"/>
    </source>
</evidence>
<evidence type="ECO:0000256" key="3">
    <source>
        <dbReference type="ARBA" id="ARBA00022801"/>
    </source>
</evidence>
<dbReference type="GO" id="GO:0046872">
    <property type="term" value="F:metal ion binding"/>
    <property type="evidence" value="ECO:0007669"/>
    <property type="project" value="UniProtKB-KW"/>
</dbReference>
<comment type="caution">
    <text evidence="6">The sequence shown here is derived from an EMBL/GenBank/DDBJ whole genome shotgun (WGS) entry which is preliminary data.</text>
</comment>
<protein>
    <submittedName>
        <fullName evidence="6">Uncharacterized protein</fullName>
    </submittedName>
</protein>
<sequence length="280" mass="30876">MDEHCVMVDVHTHLTDDKLFQNISGVIDRALAKNVRAALVVTENIKEFEPAVELYKRFPKFVLPCLGLHPIQSTGISDESGIEVKRSVSLEDYAGVESAIERFADVIGAVGEIGLDFSPRFCKTAYDKEVQKLILTKQVQLAQKHSLPINVHSRSAGKQTIQLLKELDARHVLLHAFDGRASTALEGVANGYYFSVTASVCRDPQIQKMVKSLPLDRLMLETDSPAIAPVKGAINEPSNVSISCEYIARIKKVEMEEVKRITTENAFIASDIPLSLACLS</sequence>
<dbReference type="InterPro" id="IPR032466">
    <property type="entry name" value="Metal_Hydrolase"/>
</dbReference>
<dbReference type="Proteomes" id="UP000678393">
    <property type="component" value="Unassembled WGS sequence"/>
</dbReference>
<dbReference type="AlphaFoldDB" id="A0A8S3YLI3"/>
<keyword evidence="2 5" id="KW-0479">Metal-binding</keyword>